<name>A0A2T7BLJ3_9BACT</name>
<dbReference type="EMBL" id="QCYK01000001">
    <property type="protein sequence ID" value="PUZ28554.1"/>
    <property type="molecule type" value="Genomic_DNA"/>
</dbReference>
<dbReference type="InterPro" id="IPR013324">
    <property type="entry name" value="RNA_pol_sigma_r3/r4-like"/>
</dbReference>
<dbReference type="InterPro" id="IPR013249">
    <property type="entry name" value="RNA_pol_sigma70_r4_t2"/>
</dbReference>
<gene>
    <name evidence="6" type="ORF">DCC81_03475</name>
</gene>
<reference evidence="6 7" key="1">
    <citation type="submission" date="2018-04" db="EMBL/GenBank/DDBJ databases">
        <title>Chitinophaga fuyangensis sp. nov., isolated from soil in a chemical factory.</title>
        <authorList>
            <person name="Chen K."/>
        </authorList>
    </citation>
    <scope>NUCLEOTIDE SEQUENCE [LARGE SCALE GENOMIC DNA]</scope>
    <source>
        <strain evidence="6 7">LY-1</strain>
    </source>
</reference>
<keyword evidence="7" id="KW-1185">Reference proteome</keyword>
<dbReference type="CDD" id="cd06171">
    <property type="entry name" value="Sigma70_r4"/>
    <property type="match status" value="1"/>
</dbReference>
<evidence type="ECO:0000313" key="6">
    <source>
        <dbReference type="EMBL" id="PUZ28554.1"/>
    </source>
</evidence>
<accession>A0A2T7BLJ3</accession>
<dbReference type="InterPro" id="IPR013325">
    <property type="entry name" value="RNA_pol_sigma_r2"/>
</dbReference>
<protein>
    <recommendedName>
        <fullName evidence="5">RNA polymerase sigma factor 70 region 4 type 2 domain-containing protein</fullName>
    </recommendedName>
</protein>
<dbReference type="GO" id="GO:0003677">
    <property type="term" value="F:DNA binding"/>
    <property type="evidence" value="ECO:0007669"/>
    <property type="project" value="InterPro"/>
</dbReference>
<sequence length="184" mass="21099">MSAKPTAGSARTHEQGFTDLFNEYNAALRYFAEGLLKDRTQAKDAVATVFESLWNNGNWQALQVPSSYLYKAVYHTCLNITTSNKARQKRQKTASIQQPVDIDEAVLERIYRAEVYRELHSALQKLPEQCRRAMQLSYLDGLTVEETARIMEISASAVKTHRMRGVKQLRKLLSDQVFSLFFFL</sequence>
<keyword evidence="4" id="KW-0804">Transcription</keyword>
<evidence type="ECO:0000256" key="3">
    <source>
        <dbReference type="ARBA" id="ARBA00023082"/>
    </source>
</evidence>
<proteinExistence type="inferred from homology"/>
<dbReference type="NCBIfam" id="TIGR02937">
    <property type="entry name" value="sigma70-ECF"/>
    <property type="match status" value="1"/>
</dbReference>
<dbReference type="Proteomes" id="UP000244450">
    <property type="component" value="Unassembled WGS sequence"/>
</dbReference>
<keyword evidence="2" id="KW-0805">Transcription regulation</keyword>
<dbReference type="Gene3D" id="1.10.1740.10">
    <property type="match status" value="1"/>
</dbReference>
<feature type="domain" description="RNA polymerase sigma factor 70 region 4 type 2" evidence="5">
    <location>
        <begin position="117"/>
        <end position="169"/>
    </location>
</feature>
<dbReference type="InterPro" id="IPR039425">
    <property type="entry name" value="RNA_pol_sigma-70-like"/>
</dbReference>
<dbReference type="PANTHER" id="PTHR43133">
    <property type="entry name" value="RNA POLYMERASE ECF-TYPE SIGMA FACTO"/>
    <property type="match status" value="1"/>
</dbReference>
<dbReference type="InterPro" id="IPR014284">
    <property type="entry name" value="RNA_pol_sigma-70_dom"/>
</dbReference>
<dbReference type="RefSeq" id="WP_108685193.1">
    <property type="nucleotide sequence ID" value="NZ_QCYK01000001.1"/>
</dbReference>
<evidence type="ECO:0000256" key="2">
    <source>
        <dbReference type="ARBA" id="ARBA00023015"/>
    </source>
</evidence>
<evidence type="ECO:0000259" key="5">
    <source>
        <dbReference type="Pfam" id="PF08281"/>
    </source>
</evidence>
<dbReference type="Pfam" id="PF08281">
    <property type="entry name" value="Sigma70_r4_2"/>
    <property type="match status" value="1"/>
</dbReference>
<keyword evidence="3" id="KW-0731">Sigma factor</keyword>
<organism evidence="6 7">
    <name type="scientific">Chitinophaga parva</name>
    <dbReference type="NCBI Taxonomy" id="2169414"/>
    <lineage>
        <taxon>Bacteria</taxon>
        <taxon>Pseudomonadati</taxon>
        <taxon>Bacteroidota</taxon>
        <taxon>Chitinophagia</taxon>
        <taxon>Chitinophagales</taxon>
        <taxon>Chitinophagaceae</taxon>
        <taxon>Chitinophaga</taxon>
    </lineage>
</organism>
<dbReference type="GO" id="GO:0006352">
    <property type="term" value="P:DNA-templated transcription initiation"/>
    <property type="evidence" value="ECO:0007669"/>
    <property type="project" value="InterPro"/>
</dbReference>
<dbReference type="SUPFAM" id="SSF88946">
    <property type="entry name" value="Sigma2 domain of RNA polymerase sigma factors"/>
    <property type="match status" value="1"/>
</dbReference>
<dbReference type="InterPro" id="IPR036388">
    <property type="entry name" value="WH-like_DNA-bd_sf"/>
</dbReference>
<dbReference type="Gene3D" id="1.10.10.10">
    <property type="entry name" value="Winged helix-like DNA-binding domain superfamily/Winged helix DNA-binding domain"/>
    <property type="match status" value="1"/>
</dbReference>
<dbReference type="SUPFAM" id="SSF88659">
    <property type="entry name" value="Sigma3 and sigma4 domains of RNA polymerase sigma factors"/>
    <property type="match status" value="1"/>
</dbReference>
<evidence type="ECO:0000313" key="7">
    <source>
        <dbReference type="Proteomes" id="UP000244450"/>
    </source>
</evidence>
<dbReference type="OrthoDB" id="656273at2"/>
<dbReference type="AlphaFoldDB" id="A0A2T7BLJ3"/>
<dbReference type="GO" id="GO:0016987">
    <property type="term" value="F:sigma factor activity"/>
    <property type="evidence" value="ECO:0007669"/>
    <property type="project" value="UniProtKB-KW"/>
</dbReference>
<comment type="caution">
    <text evidence="6">The sequence shown here is derived from an EMBL/GenBank/DDBJ whole genome shotgun (WGS) entry which is preliminary data.</text>
</comment>
<comment type="similarity">
    <text evidence="1">Belongs to the sigma-70 factor family. ECF subfamily.</text>
</comment>
<evidence type="ECO:0000256" key="1">
    <source>
        <dbReference type="ARBA" id="ARBA00010641"/>
    </source>
</evidence>
<dbReference type="PANTHER" id="PTHR43133:SF46">
    <property type="entry name" value="RNA POLYMERASE SIGMA-70 FACTOR ECF SUBFAMILY"/>
    <property type="match status" value="1"/>
</dbReference>
<evidence type="ECO:0000256" key="4">
    <source>
        <dbReference type="ARBA" id="ARBA00023163"/>
    </source>
</evidence>